<name>B1ZHQ0_METPB</name>
<feature type="binding site" evidence="11">
    <location>
        <position position="86"/>
    </location>
    <ligand>
        <name>NAD(+)</name>
        <dbReference type="ChEBI" id="CHEBI:57540"/>
    </ligand>
</feature>
<evidence type="ECO:0000259" key="12">
    <source>
        <dbReference type="SMART" id="SM00984"/>
    </source>
</evidence>
<proteinExistence type="inferred from homology"/>
<dbReference type="GO" id="GO:0000271">
    <property type="term" value="P:polysaccharide biosynthetic process"/>
    <property type="evidence" value="ECO:0007669"/>
    <property type="project" value="InterPro"/>
</dbReference>
<dbReference type="NCBIfam" id="TIGR03026">
    <property type="entry name" value="NDP-sugDHase"/>
    <property type="match status" value="1"/>
</dbReference>
<feature type="domain" description="UDP-glucose/GDP-mannose dehydrogenase C-terminal" evidence="12">
    <location>
        <begin position="317"/>
        <end position="418"/>
    </location>
</feature>
<protein>
    <recommendedName>
        <fullName evidence="4 8">UDP-glucose 6-dehydrogenase</fullName>
        <ecNumber evidence="3 8">1.1.1.22</ecNumber>
    </recommendedName>
</protein>
<evidence type="ECO:0000256" key="9">
    <source>
        <dbReference type="PIRSR" id="PIRSR500134-1"/>
    </source>
</evidence>
<dbReference type="OrthoDB" id="9803238at2"/>
<dbReference type="RefSeq" id="WP_012455085.1">
    <property type="nucleotide sequence ID" value="NC_010725.1"/>
</dbReference>
<feature type="binding site" evidence="11">
    <location>
        <position position="122"/>
    </location>
    <ligand>
        <name>NAD(+)</name>
        <dbReference type="ChEBI" id="CHEBI:57540"/>
    </ligand>
</feature>
<dbReference type="GO" id="GO:0006065">
    <property type="term" value="P:UDP-glucuronate biosynthetic process"/>
    <property type="evidence" value="ECO:0007669"/>
    <property type="project" value="UniProtKB-UniPathway"/>
</dbReference>
<feature type="binding site" evidence="11">
    <location>
        <position position="331"/>
    </location>
    <ligand>
        <name>NAD(+)</name>
        <dbReference type="ChEBI" id="CHEBI:57540"/>
    </ligand>
</feature>
<dbReference type="InterPro" id="IPR028357">
    <property type="entry name" value="UDPglc_DH_bac"/>
</dbReference>
<organism evidence="13 14">
    <name type="scientific">Methylorubrum populi (strain ATCC BAA-705 / NCIMB 13946 / BJ001)</name>
    <name type="common">Methylobacterium populi</name>
    <dbReference type="NCBI Taxonomy" id="441620"/>
    <lineage>
        <taxon>Bacteria</taxon>
        <taxon>Pseudomonadati</taxon>
        <taxon>Pseudomonadota</taxon>
        <taxon>Alphaproteobacteria</taxon>
        <taxon>Hyphomicrobiales</taxon>
        <taxon>Methylobacteriaceae</taxon>
        <taxon>Methylorubrum</taxon>
    </lineage>
</organism>
<comment type="similarity">
    <text evidence="2 8">Belongs to the UDP-glucose/GDP-mannose dehydrogenase family.</text>
</comment>
<dbReference type="PIRSF" id="PIRSF500134">
    <property type="entry name" value="UDPglc_DH_bac"/>
    <property type="match status" value="1"/>
</dbReference>
<dbReference type="KEGG" id="mpo:Mpop_3217"/>
<evidence type="ECO:0000313" key="14">
    <source>
        <dbReference type="Proteomes" id="UP000007136"/>
    </source>
</evidence>
<dbReference type="InterPro" id="IPR001732">
    <property type="entry name" value="UDP-Glc/GDP-Man_DH_N"/>
</dbReference>
<dbReference type="PIRSF" id="PIRSF000124">
    <property type="entry name" value="UDPglc_GDPman_dh"/>
    <property type="match status" value="1"/>
</dbReference>
<evidence type="ECO:0000256" key="1">
    <source>
        <dbReference type="ARBA" id="ARBA00004701"/>
    </source>
</evidence>
<dbReference type="InterPro" id="IPR014026">
    <property type="entry name" value="UDP-Glc/GDP-Man_DH_dimer"/>
</dbReference>
<dbReference type="Pfam" id="PF00984">
    <property type="entry name" value="UDPG_MGDP_dh"/>
    <property type="match status" value="1"/>
</dbReference>
<evidence type="ECO:0000256" key="4">
    <source>
        <dbReference type="ARBA" id="ARBA00015132"/>
    </source>
</evidence>
<evidence type="ECO:0000256" key="10">
    <source>
        <dbReference type="PIRSR" id="PIRSR500134-2"/>
    </source>
</evidence>
<dbReference type="InterPro" id="IPR036220">
    <property type="entry name" value="UDP-Glc/GDP-Man_DH_C_sf"/>
</dbReference>
<feature type="binding site" evidence="11">
    <location>
        <position position="35"/>
    </location>
    <ligand>
        <name>NAD(+)</name>
        <dbReference type="ChEBI" id="CHEBI:57540"/>
    </ligand>
</feature>
<dbReference type="SMART" id="SM00984">
    <property type="entry name" value="UDPG_MGDP_dh_C"/>
    <property type="match status" value="1"/>
</dbReference>
<comment type="catalytic activity">
    <reaction evidence="7 8">
        <text>UDP-alpha-D-glucose + 2 NAD(+) + H2O = UDP-alpha-D-glucuronate + 2 NADH + 3 H(+)</text>
        <dbReference type="Rhea" id="RHEA:23596"/>
        <dbReference type="ChEBI" id="CHEBI:15377"/>
        <dbReference type="ChEBI" id="CHEBI:15378"/>
        <dbReference type="ChEBI" id="CHEBI:57540"/>
        <dbReference type="ChEBI" id="CHEBI:57945"/>
        <dbReference type="ChEBI" id="CHEBI:58052"/>
        <dbReference type="ChEBI" id="CHEBI:58885"/>
        <dbReference type="EC" id="1.1.1.22"/>
    </reaction>
</comment>
<dbReference type="EC" id="1.1.1.22" evidence="3 8"/>
<dbReference type="STRING" id="441620.Mpop_3217"/>
<dbReference type="UniPathway" id="UPA00038">
    <property type="reaction ID" value="UER00491"/>
</dbReference>
<comment type="pathway">
    <text evidence="1">Nucleotide-sugar biosynthesis; UDP-alpha-D-glucuronate biosynthesis; UDP-alpha-D-glucuronate from UDP-alpha-D-glucose: step 1/1.</text>
</comment>
<feature type="binding site" evidence="11">
    <location>
        <position position="155"/>
    </location>
    <ligand>
        <name>NAD(+)</name>
        <dbReference type="ChEBI" id="CHEBI:57540"/>
    </ligand>
</feature>
<dbReference type="GO" id="GO:0051287">
    <property type="term" value="F:NAD binding"/>
    <property type="evidence" value="ECO:0007669"/>
    <property type="project" value="InterPro"/>
</dbReference>
<dbReference type="PANTHER" id="PTHR43750:SF3">
    <property type="entry name" value="UDP-GLUCOSE 6-DEHYDROGENASE TUAD"/>
    <property type="match status" value="1"/>
</dbReference>
<dbReference type="Proteomes" id="UP000007136">
    <property type="component" value="Chromosome"/>
</dbReference>
<feature type="binding site" evidence="10">
    <location>
        <position position="207"/>
    </location>
    <ligand>
        <name>substrate</name>
    </ligand>
</feature>
<dbReference type="PROSITE" id="PS51257">
    <property type="entry name" value="PROKAR_LIPOPROTEIN"/>
    <property type="match status" value="1"/>
</dbReference>
<feature type="binding site" evidence="10">
    <location>
        <begin position="152"/>
        <end position="155"/>
    </location>
    <ligand>
        <name>substrate</name>
    </ligand>
</feature>
<evidence type="ECO:0000256" key="6">
    <source>
        <dbReference type="ARBA" id="ARBA00023027"/>
    </source>
</evidence>
<dbReference type="InterPro" id="IPR017476">
    <property type="entry name" value="UDP-Glc/GDP-Man"/>
</dbReference>
<dbReference type="EMBL" id="CP001029">
    <property type="protein sequence ID" value="ACB81368.1"/>
    <property type="molecule type" value="Genomic_DNA"/>
</dbReference>
<sequence>MRIAMIGSGYVGLVSGACLADFGHEVVCIDKDPAKIAALNEGRMPIYEPGLDALVAENVRQKRLAFSTDLKPAVAGAQAVFIAVGTPSRRGDGFADLSYVYAAAREIAEALTGYAVVVTKSTVPVGTGDEVERILREARPDLDIGVASNPEFLREGAAIGDFKRPDRIVIGAEDARAAAVMQEVYRPLYLNQAPILFTGRRTAELTKYAANAFLATKITFINEIADLCEQVGANVQEVARGIGLDNRIGSKFLHAGPGYGGSCFPKDTLALVKTAQDYGTPVRIVETVVAVNDQRKRAMARKVIAACGGSVRGKRVALLGLTFKPNTDDMRDAPSLSIIAGLQDAGARIVAYDPEGMEQARPLLQGVDYAEDAYACAEGADALVIVTEWNAFRALDLARLKAMMAAPVLVDLRNVYAPDEARRHGLRHVGVGALASRD</sequence>
<dbReference type="Gene3D" id="3.40.50.720">
    <property type="entry name" value="NAD(P)-binding Rossmann-like Domain"/>
    <property type="match status" value="2"/>
</dbReference>
<dbReference type="GO" id="GO:0003979">
    <property type="term" value="F:UDP-glucose 6-dehydrogenase activity"/>
    <property type="evidence" value="ECO:0007669"/>
    <property type="project" value="UniProtKB-EC"/>
</dbReference>
<dbReference type="AlphaFoldDB" id="B1ZHQ0"/>
<evidence type="ECO:0000256" key="2">
    <source>
        <dbReference type="ARBA" id="ARBA00006601"/>
    </source>
</evidence>
<accession>B1ZHQ0</accession>
<gene>
    <name evidence="13" type="ordered locus">Mpop_3217</name>
</gene>
<dbReference type="PANTHER" id="PTHR43750">
    <property type="entry name" value="UDP-GLUCOSE 6-DEHYDROGENASE TUAD"/>
    <property type="match status" value="1"/>
</dbReference>
<keyword evidence="5 8" id="KW-0560">Oxidoreductase</keyword>
<dbReference type="InterPro" id="IPR014027">
    <property type="entry name" value="UDP-Glc/GDP-Man_DH_C"/>
</dbReference>
<evidence type="ECO:0000256" key="11">
    <source>
        <dbReference type="PIRSR" id="PIRSR500134-3"/>
    </source>
</evidence>
<dbReference type="eggNOG" id="COG1004">
    <property type="taxonomic scope" value="Bacteria"/>
</dbReference>
<feature type="binding site" evidence="11">
    <location>
        <position position="30"/>
    </location>
    <ligand>
        <name>NAD(+)</name>
        <dbReference type="ChEBI" id="CHEBI:57540"/>
    </ligand>
</feature>
<dbReference type="Gene3D" id="1.20.5.100">
    <property type="entry name" value="Cytochrome c1, transmembrane anchor, C-terminal"/>
    <property type="match status" value="1"/>
</dbReference>
<feature type="binding site" evidence="10">
    <location>
        <begin position="252"/>
        <end position="256"/>
    </location>
    <ligand>
        <name>substrate</name>
    </ligand>
</feature>
<evidence type="ECO:0000256" key="8">
    <source>
        <dbReference type="PIRNR" id="PIRNR000124"/>
    </source>
</evidence>
<keyword evidence="6 8" id="KW-0520">NAD</keyword>
<evidence type="ECO:0000256" key="5">
    <source>
        <dbReference type="ARBA" id="ARBA00023002"/>
    </source>
</evidence>
<feature type="active site" description="Nucleophile" evidence="9">
    <location>
        <position position="263"/>
    </location>
</feature>
<evidence type="ECO:0000313" key="13">
    <source>
        <dbReference type="EMBL" id="ACB81368.1"/>
    </source>
</evidence>
<dbReference type="SUPFAM" id="SSF52413">
    <property type="entry name" value="UDP-glucose/GDP-mannose dehydrogenase C-terminal domain"/>
    <property type="match status" value="1"/>
</dbReference>
<reference evidence="13" key="1">
    <citation type="submission" date="2008-04" db="EMBL/GenBank/DDBJ databases">
        <title>Complete sequence of chromosome of Methylobacterium populi BJ001.</title>
        <authorList>
            <consortium name="US DOE Joint Genome Institute"/>
            <person name="Copeland A."/>
            <person name="Lucas S."/>
            <person name="Lapidus A."/>
            <person name="Glavina del Rio T."/>
            <person name="Dalin E."/>
            <person name="Tice H."/>
            <person name="Bruce D."/>
            <person name="Goodwin L."/>
            <person name="Pitluck S."/>
            <person name="Chertkov O."/>
            <person name="Brettin T."/>
            <person name="Detter J.C."/>
            <person name="Han C."/>
            <person name="Kuske C.R."/>
            <person name="Schmutz J."/>
            <person name="Larimer F."/>
            <person name="Land M."/>
            <person name="Hauser L."/>
            <person name="Kyrpides N."/>
            <person name="Mikhailova N."/>
            <person name="Marx C."/>
            <person name="Richardson P."/>
        </authorList>
    </citation>
    <scope>NUCLEOTIDE SEQUENCE [LARGE SCALE GENOMIC DNA]</scope>
    <source>
        <strain evidence="13">BJ001</strain>
    </source>
</reference>
<dbReference type="Pfam" id="PF03721">
    <property type="entry name" value="UDPG_MGDP_dh_N"/>
    <property type="match status" value="1"/>
</dbReference>
<dbReference type="Pfam" id="PF03720">
    <property type="entry name" value="UDPG_MGDP_dh_C"/>
    <property type="match status" value="1"/>
</dbReference>
<evidence type="ECO:0000256" key="7">
    <source>
        <dbReference type="ARBA" id="ARBA00047473"/>
    </source>
</evidence>
<dbReference type="HOGENOM" id="CLU_023810_1_2_5"/>
<dbReference type="SUPFAM" id="SSF48179">
    <property type="entry name" value="6-phosphogluconate dehydrogenase C-terminal domain-like"/>
    <property type="match status" value="1"/>
</dbReference>
<feature type="binding site" evidence="11">
    <location>
        <position position="266"/>
    </location>
    <ligand>
        <name>NAD(+)</name>
        <dbReference type="ChEBI" id="CHEBI:57540"/>
    </ligand>
</feature>
<dbReference type="InterPro" id="IPR036291">
    <property type="entry name" value="NAD(P)-bd_dom_sf"/>
</dbReference>
<dbReference type="SUPFAM" id="SSF51735">
    <property type="entry name" value="NAD(P)-binding Rossmann-fold domains"/>
    <property type="match status" value="1"/>
</dbReference>
<feature type="binding site" evidence="10">
    <location>
        <position position="260"/>
    </location>
    <ligand>
        <name>substrate</name>
    </ligand>
</feature>
<dbReference type="InterPro" id="IPR008927">
    <property type="entry name" value="6-PGluconate_DH-like_C_sf"/>
</dbReference>
<feature type="binding site" evidence="10">
    <location>
        <position position="324"/>
    </location>
    <ligand>
        <name>substrate</name>
    </ligand>
</feature>
<evidence type="ECO:0000256" key="3">
    <source>
        <dbReference type="ARBA" id="ARBA00012954"/>
    </source>
</evidence>